<evidence type="ECO:0000259" key="2">
    <source>
        <dbReference type="Pfam" id="PF01764"/>
    </source>
</evidence>
<feature type="compositionally biased region" description="Pro residues" evidence="1">
    <location>
        <begin position="196"/>
        <end position="214"/>
    </location>
</feature>
<dbReference type="Proteomes" id="UP000008065">
    <property type="component" value="Unassembled WGS sequence"/>
</dbReference>
<organism evidence="3 4">
    <name type="scientific">Neurospora tetrasperma (strain FGSC 2508 / ATCC MYA-4615 / P0657)</name>
    <dbReference type="NCBI Taxonomy" id="510951"/>
    <lineage>
        <taxon>Eukaryota</taxon>
        <taxon>Fungi</taxon>
        <taxon>Dikarya</taxon>
        <taxon>Ascomycota</taxon>
        <taxon>Pezizomycotina</taxon>
        <taxon>Sordariomycetes</taxon>
        <taxon>Sordariomycetidae</taxon>
        <taxon>Sordariales</taxon>
        <taxon>Sordariaceae</taxon>
        <taxon>Neurospora</taxon>
    </lineage>
</organism>
<keyword evidence="4" id="KW-1185">Reference proteome</keyword>
<dbReference type="PANTHER" id="PTHR46023:SF6">
    <property type="entry name" value="LIPASE CLASS 3 FAMILY PROTEIN"/>
    <property type="match status" value="1"/>
</dbReference>
<dbReference type="VEuPathDB" id="FungiDB:NEUTE1DRAFT_128186"/>
<evidence type="ECO:0000256" key="1">
    <source>
        <dbReference type="SAM" id="MobiDB-lite"/>
    </source>
</evidence>
<feature type="domain" description="Fungal lipase-type" evidence="2">
    <location>
        <begin position="429"/>
        <end position="582"/>
    </location>
</feature>
<sequence>MARVPNAPTRCVRIGLPLPIQCRFHSIVGGYQPSPAFINPHQPSLAPKKPDPHPPVIYRLHQSGAHETATTAGHWRLSGSTAANRKLQRPPIEKRQGTPVPTSIKPRKDDRDTPTSPHHPPHLSSRGHRDRQVSGSSSKHHYAALPPPPAYSPHDWHKGQPFEPAGLLPSPTGWTPSSPQPIIVNQHHYYLGTPGPNSPPPQLIQSIPPIPPPKNSTSSLNKMPAGSVMEVASDISQVPSLAHGFDGMLSHWPDNKTQLLNQGAALYDQISGRLNDVLTRIDLNQISGEEKEHFTWRPAVQETSYPPSSSMVGSRSAVKSGIRRSSSHSREHREHRDREHREHSSSTNSGGYFAKVDLYANSRLPTDLPPLRLYIPTWPLLCLAAQYSERVYERPKGAERDAHVNADWRTGAKAMVIKSVPMDYVNTIVFAIRGTATFMDWAVNLNSNPTSPEGFLDDPGNLCHAGFLDVARNMVQPVARRLRQLLEEDPSRSSYSLLITGHSAGGAVAALLYSHILSTTKEAQSELTAVAGCFKRVHCVTFGTPPISIIPLKKPEDFERRPELKKSLFLSFINEGDPVARADKAYVKSLLELYTSPAPLINPLSPAPSRKGPSSSSDLNMRMKPAGQKSSRSSLQSSKSGKSTDARSTERRSSSGSSSHHTSSSSGSSHRSSSRSRSSTSSASSALTTTSTTASSVSSSHTSSSSSGPTWKLPASTLSCAGRLVVLRSGDPKSRLKGKGKTVEERLNEGVVAHVVASEEMLRGVIWGDPLMHVMKLYKGRIETLAVGAVTAKGY</sequence>
<feature type="compositionally biased region" description="Basic residues" evidence="1">
    <location>
        <begin position="119"/>
        <end position="129"/>
    </location>
</feature>
<dbReference type="CDD" id="cd00519">
    <property type="entry name" value="Lipase_3"/>
    <property type="match status" value="1"/>
</dbReference>
<dbReference type="EMBL" id="GL891302">
    <property type="protein sequence ID" value="EGO61685.1"/>
    <property type="molecule type" value="Genomic_DNA"/>
</dbReference>
<feature type="region of interest" description="Disordered" evidence="1">
    <location>
        <begin position="38"/>
        <end position="57"/>
    </location>
</feature>
<feature type="compositionally biased region" description="Low complexity" evidence="1">
    <location>
        <begin position="654"/>
        <end position="707"/>
    </location>
</feature>
<dbReference type="AlphaFoldDB" id="F8MEQ6"/>
<dbReference type="RefSeq" id="XP_009848680.1">
    <property type="nucleotide sequence ID" value="XM_009850378.1"/>
</dbReference>
<dbReference type="InterPro" id="IPR029058">
    <property type="entry name" value="AB_hydrolase_fold"/>
</dbReference>
<feature type="region of interest" description="Disordered" evidence="1">
    <location>
        <begin position="65"/>
        <end position="222"/>
    </location>
</feature>
<protein>
    <recommendedName>
        <fullName evidence="2">Fungal lipase-type domain-containing protein</fullName>
    </recommendedName>
</protein>
<feature type="compositionally biased region" description="Basic and acidic residues" evidence="1">
    <location>
        <begin position="642"/>
        <end position="653"/>
    </location>
</feature>
<gene>
    <name evidence="3" type="ORF">NEUTE1DRAFT_128186</name>
</gene>
<dbReference type="Gene3D" id="3.40.50.1820">
    <property type="entry name" value="alpha/beta hydrolase"/>
    <property type="match status" value="1"/>
</dbReference>
<proteinExistence type="predicted"/>
<evidence type="ECO:0000313" key="3">
    <source>
        <dbReference type="EMBL" id="EGO61685.1"/>
    </source>
</evidence>
<dbReference type="KEGG" id="nte:NEUTE1DRAFT128186"/>
<reference evidence="4" key="1">
    <citation type="journal article" date="2011" name="Genetics">
        <title>Massive changes in genome architecture accompany the transition to self-fertility in the filamentous fungus Neurospora tetrasperma.</title>
        <authorList>
            <person name="Ellison C.E."/>
            <person name="Stajich J.E."/>
            <person name="Jacobson D.J."/>
            <person name="Natvig D.O."/>
            <person name="Lapidus A."/>
            <person name="Foster B."/>
            <person name="Aerts A."/>
            <person name="Riley R."/>
            <person name="Lindquist E.A."/>
            <person name="Grigoriev I.V."/>
            <person name="Taylor J.W."/>
        </authorList>
    </citation>
    <scope>NUCLEOTIDE SEQUENCE [LARGE SCALE GENOMIC DNA]</scope>
    <source>
        <strain evidence="4">FGSC 2508 / P0657</strain>
    </source>
</reference>
<dbReference type="GO" id="GO:0006629">
    <property type="term" value="P:lipid metabolic process"/>
    <property type="evidence" value="ECO:0007669"/>
    <property type="project" value="InterPro"/>
</dbReference>
<feature type="compositionally biased region" description="Low complexity" evidence="1">
    <location>
        <begin position="629"/>
        <end position="641"/>
    </location>
</feature>
<dbReference type="Pfam" id="PF01764">
    <property type="entry name" value="Lipase_3"/>
    <property type="match status" value="1"/>
</dbReference>
<dbReference type="GeneID" id="20825188"/>
<accession>F8MEQ6</accession>
<feature type="region of interest" description="Disordered" evidence="1">
    <location>
        <begin position="601"/>
        <end position="712"/>
    </location>
</feature>
<evidence type="ECO:0000313" key="4">
    <source>
        <dbReference type="Proteomes" id="UP000008065"/>
    </source>
</evidence>
<name>F8MEQ6_NEUT8</name>
<feature type="compositionally biased region" description="Basic and acidic residues" evidence="1">
    <location>
        <begin position="328"/>
        <end position="344"/>
    </location>
</feature>
<dbReference type="PANTHER" id="PTHR46023">
    <property type="entry name" value="LIPASE CLASS 3 PROTEIN-LIKE"/>
    <property type="match status" value="1"/>
</dbReference>
<dbReference type="SUPFAM" id="SSF53474">
    <property type="entry name" value="alpha/beta-Hydrolases"/>
    <property type="match status" value="1"/>
</dbReference>
<feature type="compositionally biased region" description="Polar residues" evidence="1">
    <location>
        <begin position="301"/>
        <end position="313"/>
    </location>
</feature>
<dbReference type="InterPro" id="IPR002921">
    <property type="entry name" value="Fungal_lipase-type"/>
</dbReference>
<dbReference type="HOGENOM" id="CLU_025630_2_0_1"/>
<dbReference type="OrthoDB" id="438440at2759"/>
<feature type="region of interest" description="Disordered" evidence="1">
    <location>
        <begin position="294"/>
        <end position="349"/>
    </location>
</feature>